<protein>
    <submittedName>
        <fullName evidence="8">Molybdenum ABC transporter, periplasmic molybdate-binding protein</fullName>
    </submittedName>
</protein>
<dbReference type="OrthoDB" id="9785015at2"/>
<dbReference type="SUPFAM" id="SSF53850">
    <property type="entry name" value="Periplasmic binding protein-like II"/>
    <property type="match status" value="1"/>
</dbReference>
<organism evidence="8">
    <name type="scientific">Marinomonas sp. (strain MWYL1)</name>
    <dbReference type="NCBI Taxonomy" id="400668"/>
    <lineage>
        <taxon>Bacteria</taxon>
        <taxon>Pseudomonadati</taxon>
        <taxon>Pseudomonadota</taxon>
        <taxon>Gammaproteobacteria</taxon>
        <taxon>Oceanospirillales</taxon>
        <taxon>Oceanospirillaceae</taxon>
        <taxon>Marinomonas</taxon>
    </lineage>
</organism>
<dbReference type="EMBL" id="CP000749">
    <property type="protein sequence ID" value="ABR69910.1"/>
    <property type="molecule type" value="Genomic_DNA"/>
</dbReference>
<comment type="subunit">
    <text evidence="5">The complex is composed of two ATP-binding proteins (ModC), two transmembrane proteins (ModB) and a solute-binding protein (ModA).</text>
</comment>
<dbReference type="Gene3D" id="3.40.190.10">
    <property type="entry name" value="Periplasmic binding protein-like II"/>
    <property type="match status" value="2"/>
</dbReference>
<evidence type="ECO:0000256" key="2">
    <source>
        <dbReference type="ARBA" id="ARBA00022505"/>
    </source>
</evidence>
<dbReference type="eggNOG" id="COG0725">
    <property type="taxonomic scope" value="Bacteria"/>
</dbReference>
<feature type="chain" id="PRO_5002702036" evidence="7">
    <location>
        <begin position="24"/>
        <end position="252"/>
    </location>
</feature>
<evidence type="ECO:0000256" key="1">
    <source>
        <dbReference type="ARBA" id="ARBA00009175"/>
    </source>
</evidence>
<reference evidence="8" key="1">
    <citation type="submission" date="2007-06" db="EMBL/GenBank/DDBJ databases">
        <title>Complete sequence of Marinomonas sp. MWYL1.</title>
        <authorList>
            <consortium name="US DOE Joint Genome Institute"/>
            <person name="Copeland A."/>
            <person name="Lucas S."/>
            <person name="Lapidus A."/>
            <person name="Barry K."/>
            <person name="Glavina del Rio T."/>
            <person name="Dalin E."/>
            <person name="Tice H."/>
            <person name="Pitluck S."/>
            <person name="Kiss H."/>
            <person name="Brettin T."/>
            <person name="Bruce D."/>
            <person name="Detter J.C."/>
            <person name="Han C."/>
            <person name="Schmutz J."/>
            <person name="Larimer F."/>
            <person name="Land M."/>
            <person name="Hauser L."/>
            <person name="Kyrpides N."/>
            <person name="Kim E."/>
            <person name="Johnston A.W.B."/>
            <person name="Todd J.D."/>
            <person name="Rogers R."/>
            <person name="Wexler M."/>
            <person name="Bond P.L."/>
            <person name="Li Y."/>
            <person name="Richardson P."/>
        </authorList>
    </citation>
    <scope>NUCLEOTIDE SEQUENCE [LARGE SCALE GENOMIC DNA]</scope>
    <source>
        <strain evidence="8">MWYL1</strain>
    </source>
</reference>
<evidence type="ECO:0000256" key="4">
    <source>
        <dbReference type="ARBA" id="ARBA00022729"/>
    </source>
</evidence>
<dbReference type="InterPro" id="IPR044084">
    <property type="entry name" value="AvModA-like_subst-bd"/>
</dbReference>
<evidence type="ECO:0000256" key="6">
    <source>
        <dbReference type="PIRSR" id="PIRSR004846-1"/>
    </source>
</evidence>
<dbReference type="NCBIfam" id="TIGR01256">
    <property type="entry name" value="modA"/>
    <property type="match status" value="1"/>
</dbReference>
<keyword evidence="2 6" id="KW-0500">Molybdenum</keyword>
<comment type="similarity">
    <text evidence="1">Belongs to the bacterial solute-binding protein ModA family.</text>
</comment>
<dbReference type="InterPro" id="IPR050682">
    <property type="entry name" value="ModA/WtpA"/>
</dbReference>
<dbReference type="PANTHER" id="PTHR30632">
    <property type="entry name" value="MOLYBDATE-BINDING PERIPLASMIC PROTEIN"/>
    <property type="match status" value="1"/>
</dbReference>
<dbReference type="KEGG" id="mmw:Mmwyl1_0979"/>
<dbReference type="GO" id="GO:0015689">
    <property type="term" value="P:molybdate ion transport"/>
    <property type="evidence" value="ECO:0007669"/>
    <property type="project" value="InterPro"/>
</dbReference>
<proteinExistence type="inferred from homology"/>
<dbReference type="InterPro" id="IPR005950">
    <property type="entry name" value="ModA"/>
</dbReference>
<sequence length="252" mass="27510">MRSFTSLSIMLLSFLTLNSSTYAEEIHAAVASNFTAPMKDIVKQYEEESGNKVILSFGSSGKFFAQIQNGAPFQIFLSADENKPDALEKAGLIVTGTRFTYAIGALALWSVKPDFIDNNDARLKSGDFNKLALANPKLAPYGIAATEVLEGLGLTESTKSKWVMGENISQTYQFASTGNTDLGFVALSQIMSEGRITKGSSWIIPTDQYSPIRQDAVLLKSAENSTAAKELLNYLRSDKARSIIHSYGYKTE</sequence>
<dbReference type="FunFam" id="3.40.190.10:FF:000035">
    <property type="entry name" value="Molybdate ABC transporter substrate-binding protein"/>
    <property type="match status" value="1"/>
</dbReference>
<dbReference type="PIRSF" id="PIRSF004846">
    <property type="entry name" value="ModA"/>
    <property type="match status" value="1"/>
</dbReference>
<feature type="signal peptide" evidence="7">
    <location>
        <begin position="1"/>
        <end position="23"/>
    </location>
</feature>
<name>A6VTY1_MARMS</name>
<dbReference type="CDD" id="cd13539">
    <property type="entry name" value="PBP2_AvModA"/>
    <property type="match status" value="1"/>
</dbReference>
<keyword evidence="3 6" id="KW-0479">Metal-binding</keyword>
<dbReference type="GO" id="GO:0030973">
    <property type="term" value="F:molybdate ion binding"/>
    <property type="evidence" value="ECO:0007669"/>
    <property type="project" value="InterPro"/>
</dbReference>
<dbReference type="PANTHER" id="PTHR30632:SF14">
    <property type="entry name" value="TUNGSTATE_MOLYBDATE_CHROMATE-BINDING PROTEIN MODA"/>
    <property type="match status" value="1"/>
</dbReference>
<dbReference type="AlphaFoldDB" id="A6VTY1"/>
<feature type="binding site" evidence="6">
    <location>
        <position position="168"/>
    </location>
    <ligand>
        <name>molybdate</name>
        <dbReference type="ChEBI" id="CHEBI:36264"/>
    </ligand>
</feature>
<dbReference type="HOGENOM" id="CLU_065520_1_0_6"/>
<feature type="binding site" evidence="6">
    <location>
        <position position="60"/>
    </location>
    <ligand>
        <name>molybdate</name>
        <dbReference type="ChEBI" id="CHEBI:36264"/>
    </ligand>
</feature>
<evidence type="ECO:0000256" key="7">
    <source>
        <dbReference type="SAM" id="SignalP"/>
    </source>
</evidence>
<dbReference type="GO" id="GO:1901359">
    <property type="term" value="F:tungstate binding"/>
    <property type="evidence" value="ECO:0007669"/>
    <property type="project" value="UniProtKB-ARBA"/>
</dbReference>
<dbReference type="GO" id="GO:0046872">
    <property type="term" value="F:metal ion binding"/>
    <property type="evidence" value="ECO:0007669"/>
    <property type="project" value="UniProtKB-KW"/>
</dbReference>
<gene>
    <name evidence="8" type="ordered locus">Mmwyl1_0979</name>
</gene>
<evidence type="ECO:0000256" key="3">
    <source>
        <dbReference type="ARBA" id="ARBA00022723"/>
    </source>
</evidence>
<keyword evidence="4 7" id="KW-0732">Signal</keyword>
<dbReference type="Pfam" id="PF13531">
    <property type="entry name" value="SBP_bac_11"/>
    <property type="match status" value="1"/>
</dbReference>
<evidence type="ECO:0000256" key="5">
    <source>
        <dbReference type="ARBA" id="ARBA00062515"/>
    </source>
</evidence>
<accession>A6VTY1</accession>
<evidence type="ECO:0000313" key="8">
    <source>
        <dbReference type="EMBL" id="ABR69910.1"/>
    </source>
</evidence>
<dbReference type="STRING" id="400668.Mmwyl1_0979"/>